<sequence>MGIEDLLTEKATEKLNGLEIRFLIFLSLVLQIILILFGARRKYTARNWIRILVWSSYMILHWVVTVALGHISNNQRDISHQGSSSTDPPPTPNNKLQEFWTPFLLVHLGGPDTITAYALEDNDMWLRHLLLHGVHVGTSVYIFVQAWERHPLMFVGIPILISGIINYGGKILALRSSSTQYLKDSLFSAPDSCSEFVKQIEKKGTSLELGDQGLLLEVTVSPEDGIDPKDHPLVEAYFVFKRLEYLFAGLVLEYYDRIGIYSIIKDKSAEDCFKLVAIELGFMYDTLYTKTTIVCSRLGIVFHCIGLFSSFSALLVFSIMNHVIPGGYSNIDIFLTYALLIGAVFLEVYASIILFYSDWTRLWLIKCKKGDHNLVSKTLVDHLWRITGPSHDRHHSLLSNHRKRWSGSMAQFNLISFCLKSTQQQQRRCKIGVHILPYISKLSENFRYLIRENVNADLQEMIFSHLKMKGDKLIVDNVSYVKSRNEFLAHRGDNALEKWHHLLRDHRFHWSTTQVEFDRSLLIWHIATDLCYSCDLDHVNGDDNKLHPKCKTSKHLSEYMLYLLVFCPSMLPKGPIGEIRYADTCAEAMEFFKKKNVITGSSKRRDIFEEFLREDTKEDHHLLSSRPESEAARRRSGRRNQSVLYQGCKLTRQFLELGTQTNGTNAIEKWEIISEVWVEMVAYAANRCGWKEHCQQLRRGGELLTHVCLLMVHLGLSKQFVDTV</sequence>
<dbReference type="EMBL" id="JAFEMO010000009">
    <property type="protein sequence ID" value="KAH7565574.1"/>
    <property type="molecule type" value="Genomic_DNA"/>
</dbReference>
<name>A0ABQ8HMU5_9ROSI</name>
<dbReference type="Pfam" id="PF13968">
    <property type="entry name" value="DUF4220"/>
    <property type="match status" value="1"/>
</dbReference>
<dbReference type="Pfam" id="PF04578">
    <property type="entry name" value="DUF594"/>
    <property type="match status" value="1"/>
</dbReference>
<feature type="transmembrane region" description="Helical" evidence="1">
    <location>
        <begin position="333"/>
        <end position="356"/>
    </location>
</feature>
<evidence type="ECO:0000256" key="1">
    <source>
        <dbReference type="SAM" id="Phobius"/>
    </source>
</evidence>
<comment type="caution">
    <text evidence="3">The sequence shown here is derived from an EMBL/GenBank/DDBJ whole genome shotgun (WGS) entry which is preliminary data.</text>
</comment>
<feature type="transmembrane region" description="Helical" evidence="1">
    <location>
        <begin position="153"/>
        <end position="173"/>
    </location>
</feature>
<dbReference type="InterPro" id="IPR007658">
    <property type="entry name" value="DUF594"/>
</dbReference>
<dbReference type="InterPro" id="IPR025315">
    <property type="entry name" value="DUF4220"/>
</dbReference>
<dbReference type="PANTHER" id="PTHR31325">
    <property type="entry name" value="OS01G0798800 PROTEIN-RELATED"/>
    <property type="match status" value="1"/>
</dbReference>
<accession>A0ABQ8HMU5</accession>
<feature type="domain" description="DUF4220" evidence="2">
    <location>
        <begin position="54"/>
        <end position="417"/>
    </location>
</feature>
<evidence type="ECO:0000313" key="3">
    <source>
        <dbReference type="EMBL" id="KAH7565574.1"/>
    </source>
</evidence>
<keyword evidence="1" id="KW-0472">Membrane</keyword>
<keyword evidence="4" id="KW-1185">Reference proteome</keyword>
<dbReference type="Proteomes" id="UP000827721">
    <property type="component" value="Unassembled WGS sequence"/>
</dbReference>
<organism evidence="3 4">
    <name type="scientific">Xanthoceras sorbifolium</name>
    <dbReference type="NCBI Taxonomy" id="99658"/>
    <lineage>
        <taxon>Eukaryota</taxon>
        <taxon>Viridiplantae</taxon>
        <taxon>Streptophyta</taxon>
        <taxon>Embryophyta</taxon>
        <taxon>Tracheophyta</taxon>
        <taxon>Spermatophyta</taxon>
        <taxon>Magnoliopsida</taxon>
        <taxon>eudicotyledons</taxon>
        <taxon>Gunneridae</taxon>
        <taxon>Pentapetalae</taxon>
        <taxon>rosids</taxon>
        <taxon>malvids</taxon>
        <taxon>Sapindales</taxon>
        <taxon>Sapindaceae</taxon>
        <taxon>Xanthoceroideae</taxon>
        <taxon>Xanthoceras</taxon>
    </lineage>
</organism>
<keyword evidence="1" id="KW-0812">Transmembrane</keyword>
<evidence type="ECO:0000313" key="4">
    <source>
        <dbReference type="Proteomes" id="UP000827721"/>
    </source>
</evidence>
<feature type="transmembrane region" description="Helical" evidence="1">
    <location>
        <begin position="51"/>
        <end position="71"/>
    </location>
</feature>
<feature type="transmembrane region" description="Helical" evidence="1">
    <location>
        <begin position="300"/>
        <end position="321"/>
    </location>
</feature>
<evidence type="ECO:0000259" key="2">
    <source>
        <dbReference type="Pfam" id="PF13968"/>
    </source>
</evidence>
<feature type="transmembrane region" description="Helical" evidence="1">
    <location>
        <begin position="20"/>
        <end position="39"/>
    </location>
</feature>
<protein>
    <recommendedName>
        <fullName evidence="2">DUF4220 domain-containing protein</fullName>
    </recommendedName>
</protein>
<reference evidence="3 4" key="1">
    <citation type="submission" date="2021-02" db="EMBL/GenBank/DDBJ databases">
        <title>Plant Genome Project.</title>
        <authorList>
            <person name="Zhang R.-G."/>
        </authorList>
    </citation>
    <scope>NUCLEOTIDE SEQUENCE [LARGE SCALE GENOMIC DNA]</scope>
    <source>
        <tissue evidence="3">Leaves</tissue>
    </source>
</reference>
<keyword evidence="1" id="KW-1133">Transmembrane helix</keyword>
<proteinExistence type="predicted"/>
<gene>
    <name evidence="3" type="ORF">JRO89_XS09G0229500</name>
</gene>